<accession>A0ABX0FT39</accession>
<protein>
    <recommendedName>
        <fullName evidence="4">STAS domain-containing protein</fullName>
    </recommendedName>
</protein>
<dbReference type="Gene3D" id="3.30.750.24">
    <property type="entry name" value="STAS domain"/>
    <property type="match status" value="1"/>
</dbReference>
<reference evidence="3" key="2">
    <citation type="submission" date="2023-07" db="EMBL/GenBank/DDBJ databases">
        <title>Duganella aceri sp. nov., isolated from tree sap.</title>
        <authorList>
            <person name="Kim I.S."/>
        </authorList>
    </citation>
    <scope>NUCLEOTIDE SEQUENCE [LARGE SCALE GENOMIC DNA]</scope>
    <source>
        <strain evidence="3">SAP-35</strain>
    </source>
</reference>
<evidence type="ECO:0008006" key="4">
    <source>
        <dbReference type="Google" id="ProtNLM"/>
    </source>
</evidence>
<dbReference type="InterPro" id="IPR036513">
    <property type="entry name" value="STAS_dom_sf"/>
</dbReference>
<gene>
    <name evidence="2" type="ORF">GW587_25340</name>
</gene>
<sequence>MGLFSIFKKADRDTLAPLSDDEAARLAANSEAERQSQQARQREIARATAMKIDAIESAMTFDIFNQPEPAWGSPRAARPPRPRPAGDHGGDTLAGLDIPTTLLLHDDELPQQATAAESAPVVEEIAILYANAQGAVAQQLLTAAVADTGGRDRIVWWMLFDLYQVGGQQDLFDNLSIDYASTFETSPPPWNAPAAPAAGTPDWAGVIPTESFSGVLDQHIAPQLDRLLQLAAASPVLRLEFGRLHAVDAAGCTLLRDTLRKLQARQRELILVDAAGLAAQIRAGIAIGRRDDTEAPWLLLLELLQLLNREKEFEEIGMDYCVTFEVSPPSFAAPHKVATAAAQHVSASPDRFMLPPLIEHQLGPVLPAIHDYAGQYQTLVFDCSRLTRIDYACAIQLHAQLQPLAGAGKKIEFRDVNHLVTALLRLLGYANIARIYPHRY</sequence>
<evidence type="ECO:0000256" key="1">
    <source>
        <dbReference type="SAM" id="MobiDB-lite"/>
    </source>
</evidence>
<dbReference type="EMBL" id="JAADJT010000013">
    <property type="protein sequence ID" value="NGZ87572.1"/>
    <property type="molecule type" value="Genomic_DNA"/>
</dbReference>
<comment type="caution">
    <text evidence="2">The sequence shown here is derived from an EMBL/GenBank/DDBJ whole genome shotgun (WGS) entry which is preliminary data.</text>
</comment>
<organism evidence="2 3">
    <name type="scientific">Duganella aceris</name>
    <dbReference type="NCBI Taxonomy" id="2703883"/>
    <lineage>
        <taxon>Bacteria</taxon>
        <taxon>Pseudomonadati</taxon>
        <taxon>Pseudomonadota</taxon>
        <taxon>Betaproteobacteria</taxon>
        <taxon>Burkholderiales</taxon>
        <taxon>Oxalobacteraceae</taxon>
        <taxon>Telluria group</taxon>
        <taxon>Duganella</taxon>
    </lineage>
</organism>
<proteinExistence type="predicted"/>
<feature type="region of interest" description="Disordered" evidence="1">
    <location>
        <begin position="66"/>
        <end position="90"/>
    </location>
</feature>
<keyword evidence="3" id="KW-1185">Reference proteome</keyword>
<reference evidence="2 3" key="1">
    <citation type="submission" date="2020-01" db="EMBL/GenBank/DDBJ databases">
        <authorList>
            <person name="Lee S.D."/>
        </authorList>
    </citation>
    <scope>NUCLEOTIDE SEQUENCE [LARGE SCALE GENOMIC DNA]</scope>
    <source>
        <strain evidence="2 3">SAP-35</strain>
    </source>
</reference>
<name>A0ABX0FT39_9BURK</name>
<dbReference type="Proteomes" id="UP000666369">
    <property type="component" value="Unassembled WGS sequence"/>
</dbReference>
<dbReference type="RefSeq" id="WP_166107692.1">
    <property type="nucleotide sequence ID" value="NZ_JAADJT010000013.1"/>
</dbReference>
<evidence type="ECO:0000313" key="2">
    <source>
        <dbReference type="EMBL" id="NGZ87572.1"/>
    </source>
</evidence>
<dbReference type="SUPFAM" id="SSF52091">
    <property type="entry name" value="SpoIIaa-like"/>
    <property type="match status" value="2"/>
</dbReference>
<evidence type="ECO:0000313" key="3">
    <source>
        <dbReference type="Proteomes" id="UP000666369"/>
    </source>
</evidence>